<evidence type="ECO:0000313" key="7">
    <source>
        <dbReference type="EMBL" id="WBA13915.1"/>
    </source>
</evidence>
<dbReference type="GO" id="GO:0016787">
    <property type="term" value="F:hydrolase activity"/>
    <property type="evidence" value="ECO:0007669"/>
    <property type="project" value="UniProtKB-KW"/>
</dbReference>
<keyword evidence="4" id="KW-0624">Polysaccharide degradation</keyword>
<dbReference type="Gene3D" id="1.50.10.10">
    <property type="match status" value="2"/>
</dbReference>
<protein>
    <submittedName>
        <fullName evidence="7">Glycoside hydrolase family 9 protein</fullName>
    </submittedName>
</protein>
<accession>A0ABY7LDI0</accession>
<dbReference type="PANTHER" id="PTHR22298">
    <property type="entry name" value="ENDO-1,4-BETA-GLUCANASE"/>
    <property type="match status" value="1"/>
</dbReference>
<evidence type="ECO:0000256" key="3">
    <source>
        <dbReference type="ARBA" id="ARBA00023295"/>
    </source>
</evidence>
<dbReference type="EMBL" id="CP114584">
    <property type="protein sequence ID" value="WBA13915.1"/>
    <property type="molecule type" value="Genomic_DNA"/>
</dbReference>
<proteinExistence type="predicted"/>
<reference evidence="7" key="1">
    <citation type="submission" date="2022-09" db="EMBL/GenBank/DDBJ databases">
        <authorList>
            <person name="Li Z.-J."/>
        </authorList>
    </citation>
    <scope>NUCLEOTIDE SEQUENCE</scope>
    <source>
        <strain evidence="7">TGB10</strain>
    </source>
</reference>
<keyword evidence="2" id="KW-0119">Carbohydrate metabolism</keyword>
<evidence type="ECO:0000256" key="5">
    <source>
        <dbReference type="SAM" id="MobiDB-lite"/>
    </source>
</evidence>
<dbReference type="InterPro" id="IPR013783">
    <property type="entry name" value="Ig-like_fold"/>
</dbReference>
<evidence type="ECO:0000256" key="2">
    <source>
        <dbReference type="ARBA" id="ARBA00023277"/>
    </source>
</evidence>
<feature type="region of interest" description="Disordered" evidence="5">
    <location>
        <begin position="371"/>
        <end position="392"/>
    </location>
</feature>
<evidence type="ECO:0000313" key="8">
    <source>
        <dbReference type="Proteomes" id="UP001164676"/>
    </source>
</evidence>
<evidence type="ECO:0000256" key="4">
    <source>
        <dbReference type="ARBA" id="ARBA00023326"/>
    </source>
</evidence>
<feature type="compositionally biased region" description="Polar residues" evidence="5">
    <location>
        <begin position="372"/>
        <end position="386"/>
    </location>
</feature>
<dbReference type="Proteomes" id="UP001164676">
    <property type="component" value="Chromosome"/>
</dbReference>
<evidence type="ECO:0000259" key="6">
    <source>
        <dbReference type="Pfam" id="PF00759"/>
    </source>
</evidence>
<organism evidence="7 8">
    <name type="scientific">Salinivibrio proteolyticus</name>
    <dbReference type="NCBI Taxonomy" id="334715"/>
    <lineage>
        <taxon>Bacteria</taxon>
        <taxon>Pseudomonadati</taxon>
        <taxon>Pseudomonadota</taxon>
        <taxon>Gammaproteobacteria</taxon>
        <taxon>Vibrionales</taxon>
        <taxon>Vibrionaceae</taxon>
        <taxon>Salinivibrio</taxon>
    </lineage>
</organism>
<dbReference type="InterPro" id="IPR008928">
    <property type="entry name" value="6-hairpin_glycosidase_sf"/>
</dbReference>
<evidence type="ECO:0000256" key="1">
    <source>
        <dbReference type="ARBA" id="ARBA00022801"/>
    </source>
</evidence>
<keyword evidence="1 7" id="KW-0378">Hydrolase</keyword>
<feature type="domain" description="Glycoside hydrolase family 9" evidence="6">
    <location>
        <begin position="151"/>
        <end position="375"/>
    </location>
</feature>
<dbReference type="SUPFAM" id="SSF48208">
    <property type="entry name" value="Six-hairpin glycosidases"/>
    <property type="match status" value="2"/>
</dbReference>
<keyword evidence="3" id="KW-0326">Glycosidase</keyword>
<dbReference type="Gene3D" id="2.60.40.10">
    <property type="entry name" value="Immunoglobulins"/>
    <property type="match status" value="1"/>
</dbReference>
<sequence length="675" mass="74840">MQVLTNHIGYSLRGDKCAVIVSDSDRLTGTPVALISLPPLKGTGTFSTAGKTASSSGDRHFNDAAEHAEKSENLTGTDTFVVETDAVSLDNVVAQFELHQGTQLNNWQMGTAYTLDFSAFAHRGRYQLVLLTDTPVYSHPFEIRDNCLFHTTFSDLLHYFKSQRCSGIYEHADQHAKVFGSDERVDVSGGWYDASGDVSKYLSHLSYANYFNPQQIPLLAWGLADLASQLSSDTLPAFMRTRLADEAKHGADFLLRMQHPSGFFYMTVFDQWSKDPERRTLCAYETQDGVMREAYQAGFRQGGGMAIAALAAASRAPLCAEPDQQTHYLDAAIRGYWHLVEHNHHYIDDGEPNIIDETCALLAACELHHATRQSTEEQSTGQSTGDSHAYLMGQAPLGSGDRHISANGACPFLSGPFLSGPFLSEARGWMQKLVARQRSDETCQYYWSANADGSRPFYHAADAGLPGLALVRYLDVETDPSHQAIAQTALERACQFELNLTQTADNPFAYPRQYVKPVDGVKQVRHFIPHHNETGYWWQGENARLGSLATFACHATRHIQDDALNAALHTFSQRALNWILGLNPFDICMLDGHGHNNPDYLPHLGFFNAKGGICNGITSGMEDETQIAFNPAPYCDDMAQNWRWGEQWLPHASWFMLAISAQTLIGNGHSNKENA</sequence>
<dbReference type="InterPro" id="IPR001701">
    <property type="entry name" value="Glyco_hydro_9"/>
</dbReference>
<gene>
    <name evidence="7" type="ORF">N7E60_09245</name>
</gene>
<dbReference type="InterPro" id="IPR012341">
    <property type="entry name" value="6hp_glycosidase-like_sf"/>
</dbReference>
<dbReference type="Pfam" id="PF00759">
    <property type="entry name" value="Glyco_hydro_9"/>
    <property type="match status" value="1"/>
</dbReference>
<dbReference type="RefSeq" id="WP_269597275.1">
    <property type="nucleotide sequence ID" value="NZ_CP114584.1"/>
</dbReference>
<keyword evidence="8" id="KW-1185">Reference proteome</keyword>
<name>A0ABY7LDI0_9GAMM</name>